<keyword evidence="19" id="KW-1185">Reference proteome</keyword>
<dbReference type="InterPro" id="IPR005786">
    <property type="entry name" value="B_amino_transII"/>
</dbReference>
<evidence type="ECO:0000256" key="15">
    <source>
        <dbReference type="ARBA" id="ARBA00048798"/>
    </source>
</evidence>
<dbReference type="InterPro" id="IPR043132">
    <property type="entry name" value="BCAT-like_C"/>
</dbReference>
<evidence type="ECO:0000256" key="9">
    <source>
        <dbReference type="ARBA" id="ARBA00022576"/>
    </source>
</evidence>
<dbReference type="AlphaFoldDB" id="A0A4R2ELT6"/>
<keyword evidence="10" id="KW-0028">Amino-acid biosynthesis</keyword>
<evidence type="ECO:0000256" key="5">
    <source>
        <dbReference type="ARBA" id="ARBA00005072"/>
    </source>
</evidence>
<dbReference type="GO" id="GO:0009098">
    <property type="term" value="P:L-leucine biosynthetic process"/>
    <property type="evidence" value="ECO:0007669"/>
    <property type="project" value="UniProtKB-UniPathway"/>
</dbReference>
<evidence type="ECO:0000313" key="19">
    <source>
        <dbReference type="Proteomes" id="UP000294830"/>
    </source>
</evidence>
<dbReference type="Gene3D" id="3.20.10.10">
    <property type="entry name" value="D-amino Acid Aminotransferase, subunit A, domain 2"/>
    <property type="match status" value="1"/>
</dbReference>
<evidence type="ECO:0000256" key="13">
    <source>
        <dbReference type="ARBA" id="ARBA00023304"/>
    </source>
</evidence>
<evidence type="ECO:0000256" key="11">
    <source>
        <dbReference type="ARBA" id="ARBA00022679"/>
    </source>
</evidence>
<dbReference type="RefSeq" id="WP_131838620.1">
    <property type="nucleotide sequence ID" value="NZ_SLWB01000004.1"/>
</dbReference>
<dbReference type="SUPFAM" id="SSF56752">
    <property type="entry name" value="D-aminoacid aminotransferase-like PLP-dependent enzymes"/>
    <property type="match status" value="1"/>
</dbReference>
<dbReference type="GO" id="GO:0009097">
    <property type="term" value="P:isoleucine biosynthetic process"/>
    <property type="evidence" value="ECO:0007669"/>
    <property type="project" value="UniProtKB-UniPathway"/>
</dbReference>
<keyword evidence="13" id="KW-0100">Branched-chain amino acid biosynthesis</keyword>
<dbReference type="NCBIfam" id="TIGR01123">
    <property type="entry name" value="ilvE_II"/>
    <property type="match status" value="1"/>
</dbReference>
<evidence type="ECO:0000256" key="8">
    <source>
        <dbReference type="ARBA" id="ARBA00018179"/>
    </source>
</evidence>
<comment type="pathway">
    <text evidence="4">Amino-acid biosynthesis; L-valine biosynthesis; L-valine from pyruvate: step 4/4.</text>
</comment>
<dbReference type="CDD" id="cd01557">
    <property type="entry name" value="BCAT_beta_family"/>
    <property type="match status" value="1"/>
</dbReference>
<keyword evidence="11 18" id="KW-0808">Transferase</keyword>
<dbReference type="FunFam" id="3.30.470.10:FF:000004">
    <property type="entry name" value="Branched-chain-amino-acid aminotransferase"/>
    <property type="match status" value="1"/>
</dbReference>
<comment type="similarity">
    <text evidence="6">Belongs to the class-IV pyridoxal-phosphate-dependent aminotransferase family.</text>
</comment>
<dbReference type="InterPro" id="IPR033939">
    <property type="entry name" value="BCAT_family"/>
</dbReference>
<dbReference type="Pfam" id="PF01063">
    <property type="entry name" value="Aminotran_4"/>
    <property type="match status" value="1"/>
</dbReference>
<proteinExistence type="inferred from homology"/>
<keyword evidence="12" id="KW-0663">Pyridoxal phosphate</keyword>
<dbReference type="PANTHER" id="PTHR42825">
    <property type="entry name" value="AMINO ACID AMINOTRANSFERASE"/>
    <property type="match status" value="1"/>
</dbReference>
<protein>
    <recommendedName>
        <fullName evidence="8">Branched-chain-amino-acid aminotransferase</fullName>
        <ecNumber evidence="7">2.6.1.42</ecNumber>
    </recommendedName>
</protein>
<evidence type="ECO:0000256" key="3">
    <source>
        <dbReference type="ARBA" id="ARBA00004824"/>
    </source>
</evidence>
<comment type="catalytic activity">
    <reaction evidence="15">
        <text>L-isoleucine + 2-oxoglutarate = (S)-3-methyl-2-oxopentanoate + L-glutamate</text>
        <dbReference type="Rhea" id="RHEA:24801"/>
        <dbReference type="ChEBI" id="CHEBI:16810"/>
        <dbReference type="ChEBI" id="CHEBI:29985"/>
        <dbReference type="ChEBI" id="CHEBI:35146"/>
        <dbReference type="ChEBI" id="CHEBI:58045"/>
        <dbReference type="EC" id="2.6.1.42"/>
    </reaction>
</comment>
<evidence type="ECO:0000256" key="6">
    <source>
        <dbReference type="ARBA" id="ARBA00009320"/>
    </source>
</evidence>
<evidence type="ECO:0000256" key="16">
    <source>
        <dbReference type="ARBA" id="ARBA00049229"/>
    </source>
</evidence>
<comment type="pathway">
    <text evidence="5">Amino-acid biosynthesis; L-leucine biosynthesis; L-leucine from 3-methyl-2-oxobutanoate: step 4/4.</text>
</comment>
<organism evidence="18 19">
    <name type="scientific">Acetobacteroides hydrogenigenes</name>
    <dbReference type="NCBI Taxonomy" id="979970"/>
    <lineage>
        <taxon>Bacteria</taxon>
        <taxon>Pseudomonadati</taxon>
        <taxon>Bacteroidota</taxon>
        <taxon>Bacteroidia</taxon>
        <taxon>Bacteroidales</taxon>
        <taxon>Rikenellaceae</taxon>
        <taxon>Acetobacteroides</taxon>
    </lineage>
</organism>
<keyword evidence="9 18" id="KW-0032">Aminotransferase</keyword>
<evidence type="ECO:0000256" key="12">
    <source>
        <dbReference type="ARBA" id="ARBA00022898"/>
    </source>
</evidence>
<dbReference type="OrthoDB" id="9804984at2"/>
<dbReference type="FunFam" id="3.20.10.10:FF:000006">
    <property type="entry name" value="Branched-chain amino acid aminotransferase"/>
    <property type="match status" value="1"/>
</dbReference>
<evidence type="ECO:0000256" key="1">
    <source>
        <dbReference type="ARBA" id="ARBA00001933"/>
    </source>
</evidence>
<dbReference type="UniPathway" id="UPA00049">
    <property type="reaction ID" value="UER00062"/>
</dbReference>
<dbReference type="Gene3D" id="3.30.470.10">
    <property type="match status" value="1"/>
</dbReference>
<dbReference type="UniPathway" id="UPA00048">
    <property type="reaction ID" value="UER00073"/>
</dbReference>
<dbReference type="UniPathway" id="UPA00047">
    <property type="reaction ID" value="UER00058"/>
</dbReference>
<dbReference type="Proteomes" id="UP000294830">
    <property type="component" value="Unassembled WGS sequence"/>
</dbReference>
<sequence length="339" mass="37322">MENLDWGKLPFGYIKTDYNIRCTFKDGKWGELEVSDSEYLPIHIAATGLHYGQEAFEGLKAYRGKDGKIRLFRWIENAKRLHRSAEGILMAPVPEKLFEEAILKVVKLNERFVPPYGTGASLYLRPVLFGTGAEVGVKPASEYTFIVFATPVGPYFKEGFNPVKIAIVKDSDRAAPLGTGTLKVGGNYAASLRGVVETHHKGYSSPMYLDAKEKKYIDEIGAANFFGIKDNCYITPESTSILPSITNMSLLTLAEDLGIKAIRRPIPVEELDTFEEVGACGTAAVISPIGEIADLETGKVYKFCKDGRPGPVSTKLYETLVAIQYGDIPDPHGWVTIVE</sequence>
<evidence type="ECO:0000256" key="17">
    <source>
        <dbReference type="PIRSR" id="PIRSR006468-1"/>
    </source>
</evidence>
<comment type="catalytic activity">
    <reaction evidence="16">
        <text>L-leucine + 2-oxoglutarate = 4-methyl-2-oxopentanoate + L-glutamate</text>
        <dbReference type="Rhea" id="RHEA:18321"/>
        <dbReference type="ChEBI" id="CHEBI:16810"/>
        <dbReference type="ChEBI" id="CHEBI:17865"/>
        <dbReference type="ChEBI" id="CHEBI:29985"/>
        <dbReference type="ChEBI" id="CHEBI:57427"/>
        <dbReference type="EC" id="2.6.1.42"/>
    </reaction>
</comment>
<dbReference type="InterPro" id="IPR036038">
    <property type="entry name" value="Aminotransferase-like"/>
</dbReference>
<comment type="pathway">
    <text evidence="3">Amino-acid biosynthesis; L-isoleucine biosynthesis; L-isoleucine from 2-oxobutanoate: step 4/4.</text>
</comment>
<dbReference type="GO" id="GO:0009099">
    <property type="term" value="P:L-valine biosynthetic process"/>
    <property type="evidence" value="ECO:0007669"/>
    <property type="project" value="UniProtKB-UniPathway"/>
</dbReference>
<name>A0A4R2ELT6_9BACT</name>
<dbReference type="InterPro" id="IPR043131">
    <property type="entry name" value="BCAT-like_N"/>
</dbReference>
<evidence type="ECO:0000256" key="2">
    <source>
        <dbReference type="ARBA" id="ARBA00003109"/>
    </source>
</evidence>
<dbReference type="PIRSF" id="PIRSF006468">
    <property type="entry name" value="BCAT1"/>
    <property type="match status" value="1"/>
</dbReference>
<dbReference type="InterPro" id="IPR001544">
    <property type="entry name" value="Aminotrans_IV"/>
</dbReference>
<evidence type="ECO:0000313" key="18">
    <source>
        <dbReference type="EMBL" id="TCN70058.1"/>
    </source>
</evidence>
<evidence type="ECO:0000256" key="10">
    <source>
        <dbReference type="ARBA" id="ARBA00022605"/>
    </source>
</evidence>
<evidence type="ECO:0000256" key="7">
    <source>
        <dbReference type="ARBA" id="ARBA00013053"/>
    </source>
</evidence>
<dbReference type="NCBIfam" id="NF009897">
    <property type="entry name" value="PRK13357.1"/>
    <property type="match status" value="1"/>
</dbReference>
<accession>A0A4R2ELT6</accession>
<comment type="cofactor">
    <cofactor evidence="1">
        <name>pyridoxal 5'-phosphate</name>
        <dbReference type="ChEBI" id="CHEBI:597326"/>
    </cofactor>
</comment>
<comment type="function">
    <text evidence="2">Acts on leucine, isoleucine and valine.</text>
</comment>
<dbReference type="EC" id="2.6.1.42" evidence="7"/>
<dbReference type="PANTHER" id="PTHR42825:SF2">
    <property type="entry name" value="BRANCHED-CHAIN-AMINO-ACID AMINOTRANSFERASE 3, CHLOROPLASTIC-RELATED"/>
    <property type="match status" value="1"/>
</dbReference>
<gene>
    <name evidence="18" type="ORF">CLV25_1045</name>
</gene>
<comment type="catalytic activity">
    <reaction evidence="14">
        <text>L-valine + 2-oxoglutarate = 3-methyl-2-oxobutanoate + L-glutamate</text>
        <dbReference type="Rhea" id="RHEA:24813"/>
        <dbReference type="ChEBI" id="CHEBI:11851"/>
        <dbReference type="ChEBI" id="CHEBI:16810"/>
        <dbReference type="ChEBI" id="CHEBI:29985"/>
        <dbReference type="ChEBI" id="CHEBI:57762"/>
        <dbReference type="EC" id="2.6.1.42"/>
    </reaction>
</comment>
<feature type="modified residue" description="N6-(pyridoxal phosphate)lysine" evidence="17">
    <location>
        <position position="183"/>
    </location>
</feature>
<dbReference type="GO" id="GO:0004084">
    <property type="term" value="F:branched-chain-amino-acid transaminase activity"/>
    <property type="evidence" value="ECO:0007669"/>
    <property type="project" value="UniProtKB-EC"/>
</dbReference>
<evidence type="ECO:0000256" key="4">
    <source>
        <dbReference type="ARBA" id="ARBA00004931"/>
    </source>
</evidence>
<evidence type="ECO:0000256" key="14">
    <source>
        <dbReference type="ARBA" id="ARBA00048212"/>
    </source>
</evidence>
<dbReference type="EMBL" id="SLWB01000004">
    <property type="protein sequence ID" value="TCN70058.1"/>
    <property type="molecule type" value="Genomic_DNA"/>
</dbReference>
<comment type="caution">
    <text evidence="18">The sequence shown here is derived from an EMBL/GenBank/DDBJ whole genome shotgun (WGS) entry which is preliminary data.</text>
</comment>
<reference evidence="18 19" key="1">
    <citation type="submission" date="2019-03" db="EMBL/GenBank/DDBJ databases">
        <title>Genomic Encyclopedia of Archaeal and Bacterial Type Strains, Phase II (KMG-II): from individual species to whole genera.</title>
        <authorList>
            <person name="Goeker M."/>
        </authorList>
    </citation>
    <scope>NUCLEOTIDE SEQUENCE [LARGE SCALE GENOMIC DNA]</scope>
    <source>
        <strain evidence="18 19">RL-C</strain>
    </source>
</reference>